<dbReference type="EMBL" id="CAFZ01000184">
    <property type="protein sequence ID" value="CCA72807.1"/>
    <property type="molecule type" value="Genomic_DNA"/>
</dbReference>
<keyword evidence="2" id="KW-1185">Reference proteome</keyword>
<protein>
    <submittedName>
        <fullName evidence="1">Uncharacterized protein</fullName>
    </submittedName>
</protein>
<dbReference type="HOGENOM" id="CLU_103874_2_0_1"/>
<dbReference type="AlphaFoldDB" id="G4TNB4"/>
<dbReference type="OrthoDB" id="26525at2759"/>
<name>G4TNB4_SERID</name>
<sequence>MRARLLDEEGGLTPQLEACLGHIFAKYCIPPPRSTSSGTLLVPPKDAVWTEEALDKWAIDTNGQPLAADAKEDIADNLLVDEQGNLLFEGLLQLYALQTSNDEEETWKDLGKHGFDRRLQLQQ</sequence>
<evidence type="ECO:0000313" key="2">
    <source>
        <dbReference type="Proteomes" id="UP000007148"/>
    </source>
</evidence>
<gene>
    <name evidence="1" type="ORF">PIIN_06743</name>
</gene>
<organism evidence="1 2">
    <name type="scientific">Serendipita indica (strain DSM 11827)</name>
    <name type="common">Root endophyte fungus</name>
    <name type="synonym">Piriformospora indica</name>
    <dbReference type="NCBI Taxonomy" id="1109443"/>
    <lineage>
        <taxon>Eukaryota</taxon>
        <taxon>Fungi</taxon>
        <taxon>Dikarya</taxon>
        <taxon>Basidiomycota</taxon>
        <taxon>Agaricomycotina</taxon>
        <taxon>Agaricomycetes</taxon>
        <taxon>Sebacinales</taxon>
        <taxon>Serendipitaceae</taxon>
        <taxon>Serendipita</taxon>
    </lineage>
</organism>
<reference evidence="1 2" key="1">
    <citation type="journal article" date="2011" name="PLoS Pathog.">
        <title>Endophytic Life Strategies Decoded by Genome and Transcriptome Analyses of the Mutualistic Root Symbiont Piriformospora indica.</title>
        <authorList>
            <person name="Zuccaro A."/>
            <person name="Lahrmann U."/>
            <person name="Guldener U."/>
            <person name="Langen G."/>
            <person name="Pfiffi S."/>
            <person name="Biedenkopf D."/>
            <person name="Wong P."/>
            <person name="Samans B."/>
            <person name="Grimm C."/>
            <person name="Basiewicz M."/>
            <person name="Murat C."/>
            <person name="Martin F."/>
            <person name="Kogel K.H."/>
        </authorList>
    </citation>
    <scope>NUCLEOTIDE SEQUENCE [LARGE SCALE GENOMIC DNA]</scope>
    <source>
        <strain evidence="1 2">DSM 11827</strain>
    </source>
</reference>
<dbReference type="eggNOG" id="ENOG502S8FY">
    <property type="taxonomic scope" value="Eukaryota"/>
</dbReference>
<comment type="caution">
    <text evidence="1">The sequence shown here is derived from an EMBL/GenBank/DDBJ whole genome shotgun (WGS) entry which is preliminary data.</text>
</comment>
<dbReference type="Gene3D" id="1.10.238.10">
    <property type="entry name" value="EF-hand"/>
    <property type="match status" value="1"/>
</dbReference>
<evidence type="ECO:0000313" key="1">
    <source>
        <dbReference type="EMBL" id="CCA72807.1"/>
    </source>
</evidence>
<accession>G4TNB4</accession>
<dbReference type="InParanoid" id="G4TNB4"/>
<dbReference type="OMA" id="DEIMEFM"/>
<dbReference type="Proteomes" id="UP000007148">
    <property type="component" value="Unassembled WGS sequence"/>
</dbReference>
<proteinExistence type="predicted"/>